<dbReference type="EMBL" id="AP019863">
    <property type="protein sequence ID" value="BBM93165.1"/>
    <property type="molecule type" value="Genomic_DNA"/>
</dbReference>
<protein>
    <submittedName>
        <fullName evidence="1">Uncharacterized protein</fullName>
    </submittedName>
</protein>
<sequence length="63" mass="7150">MPILYTLLFVANQFVYVKIYRFYLEKVVLLGSKLHCVSPVALLYGPYVHARGSGNPVFFAVIL</sequence>
<dbReference type="Proteomes" id="UP000422519">
    <property type="component" value="Chromosome"/>
</dbReference>
<gene>
    <name evidence="1" type="ORF">RHHCN13_08315</name>
</gene>
<reference evidence="1" key="1">
    <citation type="journal article" date="2019" name="Front. Microbiol.">
        <title>Genomic features of Rickettsia heilongjiangensis revealed by intraspecies comparison and detailed comparison with Rickettsia japonica.</title>
        <authorList>
            <person name="Kasama K."/>
            <person name="Fujita H."/>
            <person name="Yamamoto S."/>
            <person name="Ooka T."/>
            <person name="Gotoh Y."/>
            <person name="Ogura Y."/>
            <person name="Ando S."/>
            <person name="Hayashi T."/>
        </authorList>
    </citation>
    <scope>NUCLEOTIDE SEQUENCE</scope>
    <source>
        <strain evidence="1">HCN-13</strain>
    </source>
</reference>
<name>A0AAD1GJC5_RICCR</name>
<accession>A0AAD1GJC5</accession>
<evidence type="ECO:0000313" key="2">
    <source>
        <dbReference type="Proteomes" id="UP000422519"/>
    </source>
</evidence>
<dbReference type="AlphaFoldDB" id="A0AAD1GJC5"/>
<proteinExistence type="predicted"/>
<evidence type="ECO:0000313" key="1">
    <source>
        <dbReference type="EMBL" id="BBM93165.1"/>
    </source>
</evidence>
<organism evidence="1 2">
    <name type="scientific">Rickettsia conorii subsp. heilongjiangensis</name>
    <dbReference type="NCBI Taxonomy" id="226665"/>
    <lineage>
        <taxon>Bacteria</taxon>
        <taxon>Pseudomonadati</taxon>
        <taxon>Pseudomonadota</taxon>
        <taxon>Alphaproteobacteria</taxon>
        <taxon>Rickettsiales</taxon>
        <taxon>Rickettsiaceae</taxon>
        <taxon>Rickettsieae</taxon>
        <taxon>Rickettsia</taxon>
        <taxon>spotted fever group</taxon>
    </lineage>
</organism>